<dbReference type="SUPFAM" id="SSF57625">
    <property type="entry name" value="Invertebrate chitin-binding proteins"/>
    <property type="match status" value="1"/>
</dbReference>
<dbReference type="InParanoid" id="A0A1V9XKS6"/>
<dbReference type="PANTHER" id="PTHR45985">
    <property type="match status" value="1"/>
</dbReference>
<feature type="domain" description="Chitin-binding type-2" evidence="2">
    <location>
        <begin position="90"/>
        <end position="146"/>
    </location>
</feature>
<dbReference type="InterPro" id="IPR052740">
    <property type="entry name" value="CE4"/>
</dbReference>
<evidence type="ECO:0000313" key="3">
    <source>
        <dbReference type="EMBL" id="OQR74031.1"/>
    </source>
</evidence>
<dbReference type="OrthoDB" id="504708at2759"/>
<dbReference type="InterPro" id="IPR036508">
    <property type="entry name" value="Chitin-bd_dom_sf"/>
</dbReference>
<dbReference type="InterPro" id="IPR011330">
    <property type="entry name" value="Glyco_hydro/deAcase_b/a-brl"/>
</dbReference>
<dbReference type="STRING" id="418985.A0A1V9XKS6"/>
<dbReference type="GO" id="GO:0005975">
    <property type="term" value="P:carbohydrate metabolic process"/>
    <property type="evidence" value="ECO:0007669"/>
    <property type="project" value="InterPro"/>
</dbReference>
<dbReference type="InterPro" id="IPR002557">
    <property type="entry name" value="Chitin-bd_dom"/>
</dbReference>
<reference evidence="3 4" key="1">
    <citation type="journal article" date="2017" name="Gigascience">
        <title>Draft genome of the honey bee ectoparasitic mite, Tropilaelaps mercedesae, is shaped by the parasitic life history.</title>
        <authorList>
            <person name="Dong X."/>
            <person name="Armstrong S.D."/>
            <person name="Xia D."/>
            <person name="Makepeace B.L."/>
            <person name="Darby A.C."/>
            <person name="Kadowaki T."/>
        </authorList>
    </citation>
    <scope>NUCLEOTIDE SEQUENCE [LARGE SCALE GENOMIC DNA]</scope>
    <source>
        <strain evidence="3">Wuxi-XJTLU</strain>
    </source>
</reference>
<dbReference type="AlphaFoldDB" id="A0A1V9XKS6"/>
<dbReference type="SMART" id="SM00494">
    <property type="entry name" value="ChtBD2"/>
    <property type="match status" value="1"/>
</dbReference>
<dbReference type="Proteomes" id="UP000192247">
    <property type="component" value="Unassembled WGS sequence"/>
</dbReference>
<comment type="caution">
    <text evidence="3">The sequence shown here is derived from an EMBL/GenBank/DDBJ whole genome shotgun (WGS) entry which is preliminary data.</text>
</comment>
<dbReference type="Gene3D" id="3.20.20.370">
    <property type="entry name" value="Glycoside hydrolase/deacetylase"/>
    <property type="match status" value="1"/>
</dbReference>
<accession>A0A1V9XKS6</accession>
<keyword evidence="4" id="KW-1185">Reference proteome</keyword>
<dbReference type="PROSITE" id="PS50940">
    <property type="entry name" value="CHIT_BIND_II"/>
    <property type="match status" value="1"/>
</dbReference>
<name>A0A1V9XKS6_9ACAR</name>
<dbReference type="EMBL" id="MNPL01008834">
    <property type="protein sequence ID" value="OQR74031.1"/>
    <property type="molecule type" value="Genomic_DNA"/>
</dbReference>
<dbReference type="GO" id="GO:0008061">
    <property type="term" value="F:chitin binding"/>
    <property type="evidence" value="ECO:0007669"/>
    <property type="project" value="InterPro"/>
</dbReference>
<proteinExistence type="predicted"/>
<evidence type="ECO:0000256" key="1">
    <source>
        <dbReference type="SAM" id="MobiDB-lite"/>
    </source>
</evidence>
<evidence type="ECO:0000259" key="2">
    <source>
        <dbReference type="PROSITE" id="PS50940"/>
    </source>
</evidence>
<evidence type="ECO:0000313" key="4">
    <source>
        <dbReference type="Proteomes" id="UP000192247"/>
    </source>
</evidence>
<protein>
    <recommendedName>
        <fullName evidence="2">Chitin-binding type-2 domain-containing protein</fullName>
    </recommendedName>
</protein>
<dbReference type="FunCoup" id="A0A1V9XKS6">
    <property type="interactions" value="4"/>
</dbReference>
<organism evidence="3 4">
    <name type="scientific">Tropilaelaps mercedesae</name>
    <dbReference type="NCBI Taxonomy" id="418985"/>
    <lineage>
        <taxon>Eukaryota</taxon>
        <taxon>Metazoa</taxon>
        <taxon>Ecdysozoa</taxon>
        <taxon>Arthropoda</taxon>
        <taxon>Chelicerata</taxon>
        <taxon>Arachnida</taxon>
        <taxon>Acari</taxon>
        <taxon>Parasitiformes</taxon>
        <taxon>Mesostigmata</taxon>
        <taxon>Gamasina</taxon>
        <taxon>Dermanyssoidea</taxon>
        <taxon>Laelapidae</taxon>
        <taxon>Tropilaelaps</taxon>
    </lineage>
</organism>
<dbReference type="SUPFAM" id="SSF88713">
    <property type="entry name" value="Glycoside hydrolase/deacetylase"/>
    <property type="match status" value="1"/>
</dbReference>
<feature type="compositionally biased region" description="Acidic residues" evidence="1">
    <location>
        <begin position="79"/>
        <end position="91"/>
    </location>
</feature>
<dbReference type="Pfam" id="PF01607">
    <property type="entry name" value="CBM_14"/>
    <property type="match status" value="1"/>
</dbReference>
<dbReference type="GO" id="GO:0005576">
    <property type="term" value="C:extracellular region"/>
    <property type="evidence" value="ECO:0007669"/>
    <property type="project" value="InterPro"/>
</dbReference>
<feature type="region of interest" description="Disordered" evidence="1">
    <location>
        <begin position="29"/>
        <end position="96"/>
    </location>
</feature>
<feature type="compositionally biased region" description="Polar residues" evidence="1">
    <location>
        <begin position="29"/>
        <end position="42"/>
    </location>
</feature>
<dbReference type="Gene3D" id="3.20.20.80">
    <property type="entry name" value="Glycosidases"/>
    <property type="match status" value="1"/>
</dbReference>
<sequence>MTGPASLHVANASSTTAKRRLTIVTETIVVSTPGTTPRASSGTRRKSNPAYGIGGGRRQPGSRQPDAPSKPSSPKNTGDDDDDSGADLEEFECPRPDGLFADPDNCRRFYICAGNHPYSNACPPSLYFDDVRKFCTFKDSELKCGPVEETETEAPDDDKESKATKCDTAKCILPDCFCSPDGTLIPGGLEPKETPQMVTLSFDGALNGMNYAQYKSLLSKDNRKNPNGCPIHGTFFLSHEYTSYFYVQKMYADGHEMGSLSVSHRQPETFWQTASFANWTEEIGGQREIISKFGNITKDSILGFRAPFIKPGGNNMMNMAYENGFAYDSSYAVPTSHIPTWPYTLDHLPPHRCLNGRCATKTFPGLWEMPLNTLHTEEGVGGHCVLADQCVFPSDDADEIFEFLKENFLRHYNSNRAPLGLFFHVNWFTDKTKVKALGKFVDYVIDNHNDAYFVTMQQALLWMRTPKKVTELRDFAPWQCEKRSPACNIATTCAVPFEARRGELRYMETCTACPVKYPWLGNFEGGHEGRNLVDILEEQKEKDNDDDANVRRK</sequence>
<gene>
    <name evidence="3" type="ORF">BIW11_09354</name>
</gene>
<dbReference type="PANTHER" id="PTHR45985:SF3">
    <property type="entry name" value="CHITIN DEACETYLASE-LIKE 4"/>
    <property type="match status" value="1"/>
</dbReference>